<feature type="domain" description="ORC1/DEAH AAA+ ATPase" evidence="1">
    <location>
        <begin position="314"/>
        <end position="429"/>
    </location>
</feature>
<sequence length="519" mass="58063">MTEPTGASESNAGDDFHINWSCLRAIDLINPRKNLVQVKIEGLAEEDLQGSDPTLFLTADLTEYFSGNSDLESISLPSVDRVVISQLKYSTRHATTEWTAARLCEKKGTKIQRSVISRFADSFLELSTKYGRDEVLKKLRVKLVSNQPISSSLLALLKDANDFLTKSNGSEVQYAQLKRKMTEDHLENLERLKKATNKLKSSQFTDFLRVICFEDCNAENRISIRNTLAGKVSHNFIRPSDTDPALLNLIQQVSQQALPSHKPLSLSKESIFQAFGVHDDYALFPAPPLFEKVSNTITRSYSKKLADQIIANTSEKMTLAHGVAGIGKTTVLQSIHEHLPQDSEVILYDCYGRGDYRKSKEERHSHERALQQLANEMSLKLGSDWLIKLPSRLEDLQRGFNQRLDMAASFLPNKDALLVIVIDAADNSIFASKEAGSNCFVPTMWELDLPDNARLVMSARTGARATSLQALENTELFPIEGFAPQESEEHVKQFFPQASSQQCAEFHEQTYGVPSPHVA</sequence>
<name>A0A6S6SFP6_9GAMM</name>
<accession>A0A6S6SFP6</accession>
<protein>
    <submittedName>
        <fullName evidence="2">NACHT domain protein</fullName>
    </submittedName>
</protein>
<evidence type="ECO:0000259" key="1">
    <source>
        <dbReference type="Pfam" id="PF13401"/>
    </source>
</evidence>
<dbReference type="Pfam" id="PF13401">
    <property type="entry name" value="AAA_22"/>
    <property type="match status" value="1"/>
</dbReference>
<dbReference type="GO" id="GO:0016887">
    <property type="term" value="F:ATP hydrolysis activity"/>
    <property type="evidence" value="ECO:0007669"/>
    <property type="project" value="InterPro"/>
</dbReference>
<gene>
    <name evidence="2" type="ORF">HELGO_WM30436</name>
</gene>
<proteinExistence type="predicted"/>
<dbReference type="EMBL" id="CACVAT010000078">
    <property type="protein sequence ID" value="CAA6805028.1"/>
    <property type="molecule type" value="Genomic_DNA"/>
</dbReference>
<dbReference type="SUPFAM" id="SSF52540">
    <property type="entry name" value="P-loop containing nucleoside triphosphate hydrolases"/>
    <property type="match status" value="1"/>
</dbReference>
<dbReference type="Gene3D" id="3.40.50.300">
    <property type="entry name" value="P-loop containing nucleotide triphosphate hydrolases"/>
    <property type="match status" value="1"/>
</dbReference>
<evidence type="ECO:0000313" key="2">
    <source>
        <dbReference type="EMBL" id="CAA6805028.1"/>
    </source>
</evidence>
<dbReference type="InterPro" id="IPR027417">
    <property type="entry name" value="P-loop_NTPase"/>
</dbReference>
<dbReference type="AlphaFoldDB" id="A0A6S6SFP6"/>
<dbReference type="InterPro" id="IPR049945">
    <property type="entry name" value="AAA_22"/>
</dbReference>
<organism evidence="2">
    <name type="scientific">uncultured Thiotrichaceae bacterium</name>
    <dbReference type="NCBI Taxonomy" id="298394"/>
    <lineage>
        <taxon>Bacteria</taxon>
        <taxon>Pseudomonadati</taxon>
        <taxon>Pseudomonadota</taxon>
        <taxon>Gammaproteobacteria</taxon>
        <taxon>Thiotrichales</taxon>
        <taxon>Thiotrichaceae</taxon>
        <taxon>environmental samples</taxon>
    </lineage>
</organism>
<reference evidence="2" key="1">
    <citation type="submission" date="2020-01" db="EMBL/GenBank/DDBJ databases">
        <authorList>
            <person name="Meier V. D."/>
            <person name="Meier V D."/>
        </authorList>
    </citation>
    <scope>NUCLEOTIDE SEQUENCE</scope>
    <source>
        <strain evidence="2">HLG_WM_MAG_09</strain>
    </source>
</reference>